<dbReference type="EMBL" id="JBHSMI010000029">
    <property type="protein sequence ID" value="MFC5405230.1"/>
    <property type="molecule type" value="Genomic_DNA"/>
</dbReference>
<comment type="similarity">
    <text evidence="1">Belongs to the FAH family.</text>
</comment>
<reference evidence="5" key="1">
    <citation type="journal article" date="2019" name="Int. J. Syst. Evol. Microbiol.">
        <title>The Global Catalogue of Microorganisms (GCM) 10K type strain sequencing project: providing services to taxonomists for standard genome sequencing and annotation.</title>
        <authorList>
            <consortium name="The Broad Institute Genomics Platform"/>
            <consortium name="The Broad Institute Genome Sequencing Center for Infectious Disease"/>
            <person name="Wu L."/>
            <person name="Ma J."/>
        </authorList>
    </citation>
    <scope>NUCLEOTIDE SEQUENCE [LARGE SCALE GENOMIC DNA]</scope>
    <source>
        <strain evidence="5">CGMCC 1.18575</strain>
    </source>
</reference>
<evidence type="ECO:0000259" key="3">
    <source>
        <dbReference type="Pfam" id="PF01557"/>
    </source>
</evidence>
<dbReference type="InterPro" id="IPR011234">
    <property type="entry name" value="Fumarylacetoacetase-like_C"/>
</dbReference>
<dbReference type="Gene3D" id="3.90.850.10">
    <property type="entry name" value="Fumarylacetoacetase-like, C-terminal domain"/>
    <property type="match status" value="1"/>
</dbReference>
<dbReference type="SUPFAM" id="SSF56529">
    <property type="entry name" value="FAH"/>
    <property type="match status" value="1"/>
</dbReference>
<dbReference type="Pfam" id="PF01557">
    <property type="entry name" value="FAA_hydrolase"/>
    <property type="match status" value="1"/>
</dbReference>
<dbReference type="GO" id="GO:0016787">
    <property type="term" value="F:hydrolase activity"/>
    <property type="evidence" value="ECO:0007669"/>
    <property type="project" value="UniProtKB-KW"/>
</dbReference>
<organism evidence="4 5">
    <name type="scientific">Cohnella soli</name>
    <dbReference type="NCBI Taxonomy" id="425005"/>
    <lineage>
        <taxon>Bacteria</taxon>
        <taxon>Bacillati</taxon>
        <taxon>Bacillota</taxon>
        <taxon>Bacilli</taxon>
        <taxon>Bacillales</taxon>
        <taxon>Paenibacillaceae</taxon>
        <taxon>Cohnella</taxon>
    </lineage>
</organism>
<proteinExistence type="inferred from homology"/>
<dbReference type="PANTHER" id="PTHR11820">
    <property type="entry name" value="ACYLPYRUVASE"/>
    <property type="match status" value="1"/>
</dbReference>
<gene>
    <name evidence="4" type="ORF">ACFPOF_21020</name>
</gene>
<evidence type="ECO:0000256" key="2">
    <source>
        <dbReference type="ARBA" id="ARBA00022723"/>
    </source>
</evidence>
<dbReference type="InterPro" id="IPR036663">
    <property type="entry name" value="Fumarylacetoacetase_C_sf"/>
</dbReference>
<dbReference type="RefSeq" id="WP_378136293.1">
    <property type="nucleotide sequence ID" value="NZ_JBHSMI010000029.1"/>
</dbReference>
<dbReference type="Proteomes" id="UP001596113">
    <property type="component" value="Unassembled WGS sequence"/>
</dbReference>
<comment type="caution">
    <text evidence="4">The sequence shown here is derived from an EMBL/GenBank/DDBJ whole genome shotgun (WGS) entry which is preliminary data.</text>
</comment>
<accession>A0ABW0HY61</accession>
<evidence type="ECO:0000313" key="4">
    <source>
        <dbReference type="EMBL" id="MFC5405230.1"/>
    </source>
</evidence>
<protein>
    <submittedName>
        <fullName evidence="4">Fumarylacetoacetate hydrolase family protein</fullName>
    </submittedName>
</protein>
<keyword evidence="5" id="KW-1185">Reference proteome</keyword>
<dbReference type="PANTHER" id="PTHR11820:SF7">
    <property type="entry name" value="ACYLPYRUVASE FAHD1, MITOCHONDRIAL"/>
    <property type="match status" value="1"/>
</dbReference>
<name>A0ABW0HY61_9BACL</name>
<feature type="domain" description="Fumarylacetoacetase-like C-terminal" evidence="3">
    <location>
        <begin position="15"/>
        <end position="212"/>
    </location>
</feature>
<keyword evidence="2" id="KW-0479">Metal-binding</keyword>
<evidence type="ECO:0000313" key="5">
    <source>
        <dbReference type="Proteomes" id="UP001596113"/>
    </source>
</evidence>
<keyword evidence="4" id="KW-0378">Hydrolase</keyword>
<sequence length="219" mass="23366">MNDLTAFSLSNIRNIYCVGRNYRLHAAELGNDVPTVPMIFTKPSHAAFAMDGGELGIPGARGSVHYEAELVFAIGRAFEPGIDCDDLIAGFTVGLDLTLRDVQDALKAKGHPWLAAKGFPNSATFGRWLPFPGAKAMEAHEFGLTINGNEAQRGNTKDMVFSLRQIVDFVGTEYGLGAGDVIYTGTPAGVGSLKDGDSLDVWWDGASVGRSTVSSLIKK</sequence>
<evidence type="ECO:0000256" key="1">
    <source>
        <dbReference type="ARBA" id="ARBA00010211"/>
    </source>
</evidence>